<evidence type="ECO:0000256" key="2">
    <source>
        <dbReference type="ARBA" id="ARBA00022475"/>
    </source>
</evidence>
<comment type="subcellular location">
    <subcellularLocation>
        <location evidence="1">Cell membrane</location>
        <topology evidence="1">Multi-pass membrane protein</topology>
    </subcellularLocation>
</comment>
<reference evidence="7 8" key="1">
    <citation type="journal article" date="2019" name="Environ. Microbiol.">
        <title>An active ?-lactamase is a part of an orchestrated cell wall stress resistance network of Bacillus subtilis and related rhizosphere species.</title>
        <authorList>
            <person name="Bucher T."/>
            <person name="Keren-Paz A."/>
            <person name="Hausser J."/>
            <person name="Olender T."/>
            <person name="Cytryn E."/>
            <person name="Kolodkin-Gal I."/>
        </authorList>
    </citation>
    <scope>NUCLEOTIDE SEQUENCE [LARGE SCALE GENOMIC DNA]</scope>
    <source>
        <strain evidence="7 8">I32</strain>
    </source>
</reference>
<organism evidence="7 8">
    <name type="scientific">Bacillus cereus</name>
    <dbReference type="NCBI Taxonomy" id="1396"/>
    <lineage>
        <taxon>Bacteria</taxon>
        <taxon>Bacillati</taxon>
        <taxon>Bacillota</taxon>
        <taxon>Bacilli</taxon>
        <taxon>Bacillales</taxon>
        <taxon>Bacillaceae</taxon>
        <taxon>Bacillus</taxon>
        <taxon>Bacillus cereus group</taxon>
    </lineage>
</organism>
<protein>
    <submittedName>
        <fullName evidence="7">YfcC family protein</fullName>
    </submittedName>
</protein>
<name>A0A9X9A809_BACCE</name>
<keyword evidence="4 6" id="KW-1133">Transmembrane helix</keyword>
<dbReference type="Pfam" id="PF03606">
    <property type="entry name" value="DcuC"/>
    <property type="match status" value="1"/>
</dbReference>
<feature type="transmembrane region" description="Helical" evidence="6">
    <location>
        <begin position="47"/>
        <end position="65"/>
    </location>
</feature>
<dbReference type="PANTHER" id="PTHR43652">
    <property type="entry name" value="BASIC AMINO ACID ANTIPORTER YFCC-RELATED"/>
    <property type="match status" value="1"/>
</dbReference>
<evidence type="ECO:0000313" key="7">
    <source>
        <dbReference type="EMBL" id="TKJ00552.1"/>
    </source>
</evidence>
<proteinExistence type="predicted"/>
<dbReference type="AlphaFoldDB" id="A0A9X9A809"/>
<gene>
    <name evidence="7" type="ORF">FC695_21315</name>
</gene>
<keyword evidence="5 6" id="KW-0472">Membrane</keyword>
<dbReference type="GO" id="GO:0005886">
    <property type="term" value="C:plasma membrane"/>
    <property type="evidence" value="ECO:0007669"/>
    <property type="project" value="UniProtKB-SubCell"/>
</dbReference>
<feature type="transmembrane region" description="Helical" evidence="6">
    <location>
        <begin position="171"/>
        <end position="193"/>
    </location>
</feature>
<dbReference type="InterPro" id="IPR018385">
    <property type="entry name" value="C4_dicarb_anaerob_car-like"/>
</dbReference>
<evidence type="ECO:0000256" key="1">
    <source>
        <dbReference type="ARBA" id="ARBA00004651"/>
    </source>
</evidence>
<feature type="transmembrane region" description="Helical" evidence="6">
    <location>
        <begin position="15"/>
        <end position="35"/>
    </location>
</feature>
<evidence type="ECO:0000313" key="8">
    <source>
        <dbReference type="Proteomes" id="UP000308444"/>
    </source>
</evidence>
<dbReference type="EMBL" id="SZOH01001554">
    <property type="protein sequence ID" value="TKJ00552.1"/>
    <property type="molecule type" value="Genomic_DNA"/>
</dbReference>
<evidence type="ECO:0000256" key="4">
    <source>
        <dbReference type="ARBA" id="ARBA00022989"/>
    </source>
</evidence>
<keyword evidence="2" id="KW-1003">Cell membrane</keyword>
<comment type="caution">
    <text evidence="7">The sequence shown here is derived from an EMBL/GenBank/DDBJ whole genome shotgun (WGS) entry which is preliminary data.</text>
</comment>
<accession>A0A9X9A809</accession>
<evidence type="ECO:0000256" key="6">
    <source>
        <dbReference type="SAM" id="Phobius"/>
    </source>
</evidence>
<evidence type="ECO:0000256" key="5">
    <source>
        <dbReference type="ARBA" id="ARBA00023136"/>
    </source>
</evidence>
<dbReference type="PANTHER" id="PTHR43652:SF2">
    <property type="entry name" value="BASIC AMINO ACID ANTIPORTER YFCC-RELATED"/>
    <property type="match status" value="1"/>
</dbReference>
<dbReference type="InterPro" id="IPR051679">
    <property type="entry name" value="DASS-Related_Transporters"/>
</dbReference>
<feature type="non-terminal residue" evidence="7">
    <location>
        <position position="1"/>
    </location>
</feature>
<dbReference type="Proteomes" id="UP000308444">
    <property type="component" value="Unassembled WGS sequence"/>
</dbReference>
<keyword evidence="3 6" id="KW-0812">Transmembrane</keyword>
<sequence length="198" mass="21127">FLIGAFRLHWTDAEMTATFIFIAITAGIIGGMKANDIASTFLTGCQNLIYGALIVGMARCISVILEQGKLLDTIVNQLAQSLEGQSPVFGVIGMYVSSAALHFLISSGTGESVIFIPILAPLADFMHITRQVTVQAVMLGEGVVNCLNPTSGVLMGVLAASGISYGKWIRFMAPLALIWFIIGLVFLIVGVNIEWGPY</sequence>
<evidence type="ECO:0000256" key="3">
    <source>
        <dbReference type="ARBA" id="ARBA00022692"/>
    </source>
</evidence>